<dbReference type="InterPro" id="IPR045853">
    <property type="entry name" value="Pep_chain_release_fac_I_sf"/>
</dbReference>
<dbReference type="Pfam" id="PF00472">
    <property type="entry name" value="RF-1"/>
    <property type="match status" value="1"/>
</dbReference>
<comment type="caution">
    <text evidence="4">The sequence shown here is derived from an EMBL/GenBank/DDBJ whole genome shotgun (WGS) entry which is preliminary data.</text>
</comment>
<evidence type="ECO:0000313" key="5">
    <source>
        <dbReference type="Proteomes" id="UP001602287"/>
    </source>
</evidence>
<evidence type="ECO:0000256" key="1">
    <source>
        <dbReference type="ARBA" id="ARBA00010835"/>
    </source>
</evidence>
<evidence type="ECO:0000259" key="3">
    <source>
        <dbReference type="Pfam" id="PF00472"/>
    </source>
</evidence>
<dbReference type="EC" id="3.1.1.29" evidence="4"/>
<dbReference type="RefSeq" id="WP_030335348.1">
    <property type="nucleotide sequence ID" value="NZ_JBEXXF010000023.1"/>
</dbReference>
<feature type="domain" description="Prokaryotic-type class I peptide chain release factors" evidence="3">
    <location>
        <begin position="12"/>
        <end position="136"/>
    </location>
</feature>
<feature type="region of interest" description="Disordered" evidence="2">
    <location>
        <begin position="97"/>
        <end position="141"/>
    </location>
</feature>
<name>A0ABW6W2I6_9ACTN</name>
<dbReference type="Proteomes" id="UP001602287">
    <property type="component" value="Unassembled WGS sequence"/>
</dbReference>
<dbReference type="GeneID" id="95367567"/>
<comment type="similarity">
    <text evidence="1">Belongs to the prokaryotic/mitochondrial release factor family.</text>
</comment>
<evidence type="ECO:0000256" key="2">
    <source>
        <dbReference type="SAM" id="MobiDB-lite"/>
    </source>
</evidence>
<organism evidence="4 5">
    <name type="scientific">Micromonospora parva</name>
    <dbReference type="NCBI Taxonomy" id="1464048"/>
    <lineage>
        <taxon>Bacteria</taxon>
        <taxon>Bacillati</taxon>
        <taxon>Actinomycetota</taxon>
        <taxon>Actinomycetes</taxon>
        <taxon>Micromonosporales</taxon>
        <taxon>Micromonosporaceae</taxon>
        <taxon>Micromonospora</taxon>
    </lineage>
</organism>
<feature type="compositionally biased region" description="Basic and acidic residues" evidence="2">
    <location>
        <begin position="117"/>
        <end position="128"/>
    </location>
</feature>
<keyword evidence="4" id="KW-0378">Hydrolase</keyword>
<proteinExistence type="inferred from homology"/>
<dbReference type="InterPro" id="IPR000352">
    <property type="entry name" value="Pep_chain_release_fac_I"/>
</dbReference>
<protein>
    <submittedName>
        <fullName evidence="4">Alternative ribosome rescue aminoacyl-tRNA hydrolase ArfB</fullName>
        <ecNumber evidence="4">3.1.1.29</ecNumber>
    </submittedName>
</protein>
<dbReference type="SUPFAM" id="SSF75620">
    <property type="entry name" value="Release factor"/>
    <property type="match status" value="1"/>
</dbReference>
<dbReference type="PANTHER" id="PTHR47814:SF1">
    <property type="entry name" value="PEPTIDYL-TRNA HYDROLASE ARFB"/>
    <property type="match status" value="1"/>
</dbReference>
<sequence length="141" mass="15691">MDDGLRVTDRWVVPAAELRERFSRSSGPGGQGVNTADSRVELSYDLANSPTVPDWLRSRALARLANRLVDGVLTIAASEHRAQLANREAARARMTALLREAAAPPPPARRATRPSRGAKERRLAEKKRQSQRKRDRRTDGE</sequence>
<dbReference type="NCBIfam" id="NF006718">
    <property type="entry name" value="PRK09256.1"/>
    <property type="match status" value="1"/>
</dbReference>
<keyword evidence="5" id="KW-1185">Reference proteome</keyword>
<accession>A0ABW6W2I6</accession>
<dbReference type="PANTHER" id="PTHR47814">
    <property type="entry name" value="PEPTIDYL-TRNA HYDROLASE ARFB"/>
    <property type="match status" value="1"/>
</dbReference>
<reference evidence="4 5" key="1">
    <citation type="submission" date="2024-10" db="EMBL/GenBank/DDBJ databases">
        <title>The Natural Products Discovery Center: Release of the First 8490 Sequenced Strains for Exploring Actinobacteria Biosynthetic Diversity.</title>
        <authorList>
            <person name="Kalkreuter E."/>
            <person name="Kautsar S.A."/>
            <person name="Yang D."/>
            <person name="Bader C.D."/>
            <person name="Teijaro C.N."/>
            <person name="Fluegel L."/>
            <person name="Davis C.M."/>
            <person name="Simpson J.R."/>
            <person name="Lauterbach L."/>
            <person name="Steele A.D."/>
            <person name="Gui C."/>
            <person name="Meng S."/>
            <person name="Li G."/>
            <person name="Viehrig K."/>
            <person name="Ye F."/>
            <person name="Su P."/>
            <person name="Kiefer A.F."/>
            <person name="Nichols A."/>
            <person name="Cepeda A.J."/>
            <person name="Yan W."/>
            <person name="Fan B."/>
            <person name="Jiang Y."/>
            <person name="Adhikari A."/>
            <person name="Zheng C.-J."/>
            <person name="Schuster L."/>
            <person name="Cowan T.M."/>
            <person name="Smanski M.J."/>
            <person name="Chevrette M.G."/>
            <person name="De Carvalho L.P.S."/>
            <person name="Shen B."/>
        </authorList>
    </citation>
    <scope>NUCLEOTIDE SEQUENCE [LARGE SCALE GENOMIC DNA]</scope>
    <source>
        <strain evidence="4 5">NPDC000140</strain>
    </source>
</reference>
<dbReference type="Gene3D" id="3.30.160.20">
    <property type="match status" value="1"/>
</dbReference>
<dbReference type="GO" id="GO:0004045">
    <property type="term" value="F:peptidyl-tRNA hydrolase activity"/>
    <property type="evidence" value="ECO:0007669"/>
    <property type="project" value="UniProtKB-EC"/>
</dbReference>
<dbReference type="EMBL" id="JBIAZM010000018">
    <property type="protein sequence ID" value="MFF5204107.1"/>
    <property type="molecule type" value="Genomic_DNA"/>
</dbReference>
<gene>
    <name evidence="4" type="primary">arfB</name>
    <name evidence="4" type="ORF">ACFY3B_31355</name>
</gene>
<evidence type="ECO:0000313" key="4">
    <source>
        <dbReference type="EMBL" id="MFF5204107.1"/>
    </source>
</evidence>